<gene>
    <name evidence="2" type="ORF">CHX27_02345</name>
</gene>
<reference evidence="2 3" key="1">
    <citation type="submission" date="2017-07" db="EMBL/GenBank/DDBJ databases">
        <title>Flavobacterium cyanobacteriorum sp. nov., isolated from cyanobacterial aggregates in a eutrophic lake.</title>
        <authorList>
            <person name="Cai H."/>
        </authorList>
    </citation>
    <scope>NUCLEOTIDE SEQUENCE [LARGE SCALE GENOMIC DNA]</scope>
    <source>
        <strain evidence="2 3">TH167</strain>
    </source>
</reference>
<dbReference type="OrthoDB" id="1132160at2"/>
<sequence length="168" mass="19390">MNSNVLFNTARFILLLAAQILIFNNIQFWGYLNPYPYVLFILLYPVNGNKNSLLAASFLLGLLIDMFTNSGGVHAAASVTLAYVRPAFFRFAFGVSYEYQTIKINDRLTPERFSFILVSVTTHHLILFVLETFRFSFFWNILLRTVFSTLFTIVLCIIIIHLFKPSKR</sequence>
<name>A0A256A3J9_9FLAO</name>
<keyword evidence="1" id="KW-1133">Transmembrane helix</keyword>
<keyword evidence="1" id="KW-0812">Transmembrane</keyword>
<dbReference type="EMBL" id="NOXX01000128">
    <property type="protein sequence ID" value="OYQ48427.1"/>
    <property type="molecule type" value="Genomic_DNA"/>
</dbReference>
<feature type="transmembrane region" description="Helical" evidence="1">
    <location>
        <begin position="52"/>
        <end position="84"/>
    </location>
</feature>
<organism evidence="2 3">
    <name type="scientific">Flavobacterium aurantiibacter</name>
    <dbReference type="NCBI Taxonomy" id="2023067"/>
    <lineage>
        <taxon>Bacteria</taxon>
        <taxon>Pseudomonadati</taxon>
        <taxon>Bacteroidota</taxon>
        <taxon>Flavobacteriia</taxon>
        <taxon>Flavobacteriales</taxon>
        <taxon>Flavobacteriaceae</taxon>
        <taxon>Flavobacterium</taxon>
    </lineage>
</organism>
<proteinExistence type="predicted"/>
<feature type="transmembrane region" description="Helical" evidence="1">
    <location>
        <begin position="141"/>
        <end position="163"/>
    </location>
</feature>
<dbReference type="Proteomes" id="UP000216035">
    <property type="component" value="Unassembled WGS sequence"/>
</dbReference>
<keyword evidence="1" id="KW-0472">Membrane</keyword>
<evidence type="ECO:0000256" key="1">
    <source>
        <dbReference type="SAM" id="Phobius"/>
    </source>
</evidence>
<feature type="transmembrane region" description="Helical" evidence="1">
    <location>
        <begin position="113"/>
        <end position="135"/>
    </location>
</feature>
<dbReference type="RefSeq" id="WP_094485160.1">
    <property type="nucleotide sequence ID" value="NZ_NOXX01000128.1"/>
</dbReference>
<dbReference type="AlphaFoldDB" id="A0A256A3J9"/>
<evidence type="ECO:0000313" key="3">
    <source>
        <dbReference type="Proteomes" id="UP000216035"/>
    </source>
</evidence>
<protein>
    <submittedName>
        <fullName evidence="2">Rod shape-determining protein MreD</fullName>
    </submittedName>
</protein>
<evidence type="ECO:0000313" key="2">
    <source>
        <dbReference type="EMBL" id="OYQ48427.1"/>
    </source>
</evidence>
<keyword evidence="3" id="KW-1185">Reference proteome</keyword>
<accession>A0A256A3J9</accession>
<comment type="caution">
    <text evidence="2">The sequence shown here is derived from an EMBL/GenBank/DDBJ whole genome shotgun (WGS) entry which is preliminary data.</text>
</comment>
<feature type="transmembrane region" description="Helical" evidence="1">
    <location>
        <begin position="12"/>
        <end position="32"/>
    </location>
</feature>